<feature type="transmembrane region" description="Helical" evidence="1">
    <location>
        <begin position="352"/>
        <end position="371"/>
    </location>
</feature>
<name>A0ABT0ZNV5_9LACO</name>
<keyword evidence="1" id="KW-0812">Transmembrane</keyword>
<evidence type="ECO:0000313" key="3">
    <source>
        <dbReference type="Proteomes" id="UP001523234"/>
    </source>
</evidence>
<reference evidence="2 3" key="1">
    <citation type="submission" date="2022-06" db="EMBL/GenBank/DDBJ databases">
        <title>Fructobacillus taiwanensis sp. nov., isolated from the honeybee.</title>
        <authorList>
            <person name="Chen Y.-S."/>
            <person name="Wang L.-T."/>
            <person name="Lee Y.-S."/>
            <person name="Chang Y.-C."/>
            <person name="Wu H.-C."/>
            <person name="Liao C.-Y."/>
            <person name="Chen W.-H."/>
            <person name="Deng J.-N."/>
            <person name="Wang Y.-H."/>
        </authorList>
    </citation>
    <scope>NUCLEOTIDE SEQUENCE [LARGE SCALE GENOMIC DNA]</scope>
    <source>
        <strain evidence="2 3">W13</strain>
    </source>
</reference>
<dbReference type="EMBL" id="JAMWYK010000001">
    <property type="protein sequence ID" value="MCO0831684.1"/>
    <property type="molecule type" value="Genomic_DNA"/>
</dbReference>
<keyword evidence="1" id="KW-1133">Transmembrane helix</keyword>
<evidence type="ECO:0000313" key="2">
    <source>
        <dbReference type="EMBL" id="MCO0831684.1"/>
    </source>
</evidence>
<keyword evidence="1" id="KW-0472">Membrane</keyword>
<sequence length="534" mass="62043">MMKINISKIKRFALPLFFIFLGSIFALGSSPIYVTNPWDDTNAMLTMGRALTHGIIPFKDLVDQRGPILYFLFSFASLIKGNSFFGVFFIELINLLIVYFLTYRILQVIGKSSRQNEWYSLIGPIILIGNSTFNLGGAPEEFAFTSVLFLFYVIIRFNHDLLEINERYLFLLGLNFAIVFWNKYSMAGPFLVFFLLLSVHSVNKMNFREFIKNKFLPAFYGFASISFIIILFFLFSGGLVDLIKVYFIENLSYGHTPGTLIHRYFSTMSYITIIVGRHIYILFMIFVGWFIASREKVNIFPEIYITVGSILVMAIPQQYTDYYNMIWLPVLIVSVIRIMVKIFNRNELDTNLIGKYAKFLIVIMLVCLPFSNNIDLGRLIVKGNEKARDYGTRDAQKQFGEIMNFKKHDKHPSLVMLNSLDDGFFLSAKTLPTTRYWHKLNMTRSQMPEMYEDFNKTLKYEKVEFVVVKLNERPAMNIKRLKKQVVQNVDDSLQKNLQQNYDISAIASNRDNIGYVLLQNKKTEKNTNYLSTLN</sequence>
<comment type="caution">
    <text evidence="2">The sequence shown here is derived from an EMBL/GenBank/DDBJ whole genome shotgun (WGS) entry which is preliminary data.</text>
</comment>
<feature type="transmembrane region" description="Helical" evidence="1">
    <location>
        <begin position="322"/>
        <end position="340"/>
    </location>
</feature>
<protein>
    <recommendedName>
        <fullName evidence="4">Glycosyltransferase RgtA/B/C/D-like domain-containing protein</fullName>
    </recommendedName>
</protein>
<feature type="transmembrane region" description="Helical" evidence="1">
    <location>
        <begin position="299"/>
        <end position="316"/>
    </location>
</feature>
<proteinExistence type="predicted"/>
<feature type="transmembrane region" description="Helical" evidence="1">
    <location>
        <begin position="12"/>
        <end position="34"/>
    </location>
</feature>
<gene>
    <name evidence="2" type="ORF">NFX39_01060</name>
</gene>
<dbReference type="RefSeq" id="WP_252442167.1">
    <property type="nucleotide sequence ID" value="NZ_JAMWYK010000001.1"/>
</dbReference>
<evidence type="ECO:0000256" key="1">
    <source>
        <dbReference type="SAM" id="Phobius"/>
    </source>
</evidence>
<feature type="transmembrane region" description="Helical" evidence="1">
    <location>
        <begin position="219"/>
        <end position="248"/>
    </location>
</feature>
<feature type="transmembrane region" description="Helical" evidence="1">
    <location>
        <begin position="142"/>
        <end position="159"/>
    </location>
</feature>
<organism evidence="2 3">
    <name type="scientific">Fructobacillus apis</name>
    <dbReference type="NCBI Taxonomy" id="2935017"/>
    <lineage>
        <taxon>Bacteria</taxon>
        <taxon>Bacillati</taxon>
        <taxon>Bacillota</taxon>
        <taxon>Bacilli</taxon>
        <taxon>Lactobacillales</taxon>
        <taxon>Lactobacillaceae</taxon>
        <taxon>Fructobacillus</taxon>
    </lineage>
</organism>
<keyword evidence="3" id="KW-1185">Reference proteome</keyword>
<feature type="transmembrane region" description="Helical" evidence="1">
    <location>
        <begin position="84"/>
        <end position="106"/>
    </location>
</feature>
<accession>A0ABT0ZNV5</accession>
<dbReference type="Proteomes" id="UP001523234">
    <property type="component" value="Unassembled WGS sequence"/>
</dbReference>
<evidence type="ECO:0008006" key="4">
    <source>
        <dbReference type="Google" id="ProtNLM"/>
    </source>
</evidence>
<feature type="transmembrane region" description="Helical" evidence="1">
    <location>
        <begin position="268"/>
        <end position="292"/>
    </location>
</feature>